<evidence type="ECO:0000313" key="1">
    <source>
        <dbReference type="EMBL" id="KAK2148830.1"/>
    </source>
</evidence>
<evidence type="ECO:0000313" key="2">
    <source>
        <dbReference type="Proteomes" id="UP001208570"/>
    </source>
</evidence>
<name>A0AAD9JAE2_9ANNE</name>
<comment type="caution">
    <text evidence="1">The sequence shown here is derived from an EMBL/GenBank/DDBJ whole genome shotgun (WGS) entry which is preliminary data.</text>
</comment>
<reference evidence="1" key="1">
    <citation type="journal article" date="2023" name="Mol. Biol. Evol.">
        <title>Third-Generation Sequencing Reveals the Adaptive Role of the Epigenome in Three Deep-Sea Polychaetes.</title>
        <authorList>
            <person name="Perez M."/>
            <person name="Aroh O."/>
            <person name="Sun Y."/>
            <person name="Lan Y."/>
            <person name="Juniper S.K."/>
            <person name="Young C.R."/>
            <person name="Angers B."/>
            <person name="Qian P.Y."/>
        </authorList>
    </citation>
    <scope>NUCLEOTIDE SEQUENCE</scope>
    <source>
        <strain evidence="1">P08H-3</strain>
    </source>
</reference>
<dbReference type="EMBL" id="JAODUP010000480">
    <property type="protein sequence ID" value="KAK2148830.1"/>
    <property type="molecule type" value="Genomic_DNA"/>
</dbReference>
<organism evidence="1 2">
    <name type="scientific">Paralvinella palmiformis</name>
    <dbReference type="NCBI Taxonomy" id="53620"/>
    <lineage>
        <taxon>Eukaryota</taxon>
        <taxon>Metazoa</taxon>
        <taxon>Spiralia</taxon>
        <taxon>Lophotrochozoa</taxon>
        <taxon>Annelida</taxon>
        <taxon>Polychaeta</taxon>
        <taxon>Sedentaria</taxon>
        <taxon>Canalipalpata</taxon>
        <taxon>Terebellida</taxon>
        <taxon>Terebelliformia</taxon>
        <taxon>Alvinellidae</taxon>
        <taxon>Paralvinella</taxon>
    </lineage>
</organism>
<protein>
    <submittedName>
        <fullName evidence="1">Uncharacterized protein</fullName>
    </submittedName>
</protein>
<dbReference type="Proteomes" id="UP001208570">
    <property type="component" value="Unassembled WGS sequence"/>
</dbReference>
<sequence>MFVIQPNTWPTEPAYVTTEAPFVILYTSGIRWHFTENYATDDYLAYVDDNAHAPQLIGNVWRANISGSWVEARDLSISCETHQQEEFIQNCLWKGKPCEDGSIKKKLTDMGLLMHEADDVPMMSERGTAVSPGLYSFISVETTTVRDNRQ</sequence>
<dbReference type="AlphaFoldDB" id="A0AAD9JAE2"/>
<gene>
    <name evidence="1" type="ORF">LSH36_480g00023</name>
</gene>
<keyword evidence="2" id="KW-1185">Reference proteome</keyword>
<proteinExistence type="predicted"/>
<accession>A0AAD9JAE2</accession>